<dbReference type="PIRSF" id="PIRSF006091">
    <property type="entry name" value="E_trnsport_RnfG"/>
    <property type="match status" value="1"/>
</dbReference>
<gene>
    <name evidence="6 9" type="primary">rnfG</name>
</gene>
<accession>A0A060DF37</accession>
<sequence length="179" mass="19644">MANKIKPKLIIVLTIIMIISAGILTWVQQKTEPIIEQHAQEKKENAILTVLPGAEDYEEVTKGDLTLYKGTDSSGNLVGYAMENSEQGFQSVLKLMIGLDIEQKKVLKVKILNQAETPGLGARISEEEFKAQFNDKSFDDAFKAKEDIDAISGATISSQAMSDGIEDAIKKIQNTEADL</sequence>
<dbReference type="PANTHER" id="PTHR36118:SF1">
    <property type="entry name" value="ION-TRANSLOCATING OXIDOREDUCTASE COMPLEX SUBUNIT G"/>
    <property type="match status" value="1"/>
</dbReference>
<keyword evidence="1 6" id="KW-0813">Transport</keyword>
<evidence type="ECO:0000256" key="5">
    <source>
        <dbReference type="ARBA" id="ARBA00022982"/>
    </source>
</evidence>
<comment type="subunit">
    <text evidence="6">The complex is composed of six subunits: RnfA, RnfB, RnfC, RnfD, RnfE and RnfG.</text>
</comment>
<dbReference type="GO" id="GO:0009055">
    <property type="term" value="F:electron transfer activity"/>
    <property type="evidence" value="ECO:0007669"/>
    <property type="project" value="InterPro"/>
</dbReference>
<comment type="subcellular location">
    <subcellularLocation>
        <location evidence="6">Cell membrane</location>
        <topology evidence="6">Single-pass membrane protein</topology>
    </subcellularLocation>
</comment>
<dbReference type="Pfam" id="PF04205">
    <property type="entry name" value="FMN_bind"/>
    <property type="match status" value="1"/>
</dbReference>
<name>A0A060DF37_9FIRM</name>
<dbReference type="AlphaFoldDB" id="A0A060DF37"/>
<dbReference type="PANTHER" id="PTHR36118">
    <property type="entry name" value="ION-TRANSLOCATING OXIDOREDUCTASE COMPLEX SUBUNIT G"/>
    <property type="match status" value="1"/>
</dbReference>
<comment type="function">
    <text evidence="6">Part of a membrane-bound complex that couples electron transfer with translocation of ions across the membrane.</text>
</comment>
<keyword evidence="3 6" id="KW-0285">Flavoprotein</keyword>
<dbReference type="NCBIfam" id="TIGR01947">
    <property type="entry name" value="rnfG"/>
    <property type="match status" value="1"/>
</dbReference>
<organism evidence="9">
    <name type="scientific">Halobacteroides sp. TB21</name>
    <dbReference type="NCBI Taxonomy" id="1504410"/>
    <lineage>
        <taxon>Bacteria</taxon>
        <taxon>Bacillati</taxon>
        <taxon>Bacillota</taxon>
        <taxon>Clostridia</taxon>
        <taxon>Halanaerobiales</taxon>
        <taxon>Halobacteroidaceae</taxon>
        <taxon>Halobacteroides</taxon>
    </lineage>
</organism>
<keyword evidence="6 7" id="KW-0812">Transmembrane</keyword>
<keyword evidence="5 6" id="KW-0249">Electron transport</keyword>
<protein>
    <recommendedName>
        <fullName evidence="6">Ion-translocating oxidoreductase complex subunit G</fullName>
        <ecNumber evidence="6">7.-.-.-</ecNumber>
    </recommendedName>
    <alternativeName>
        <fullName evidence="6">Rnf electron transport complex subunit G</fullName>
    </alternativeName>
</protein>
<comment type="cofactor">
    <cofactor evidence="6">
        <name>FMN</name>
        <dbReference type="ChEBI" id="CHEBI:58210"/>
    </cofactor>
</comment>
<keyword evidence="4 6" id="KW-0288">FMN</keyword>
<evidence type="ECO:0000256" key="3">
    <source>
        <dbReference type="ARBA" id="ARBA00022630"/>
    </source>
</evidence>
<dbReference type="Gene3D" id="3.90.1010.20">
    <property type="match status" value="1"/>
</dbReference>
<dbReference type="InterPro" id="IPR007329">
    <property type="entry name" value="FMN-bd"/>
</dbReference>
<dbReference type="EC" id="7.-.-.-" evidence="6"/>
<feature type="modified residue" description="FMN phosphoryl threonine" evidence="6">
    <location>
        <position position="155"/>
    </location>
</feature>
<dbReference type="GO" id="GO:0022900">
    <property type="term" value="P:electron transport chain"/>
    <property type="evidence" value="ECO:0007669"/>
    <property type="project" value="UniProtKB-UniRule"/>
</dbReference>
<comment type="similarity">
    <text evidence="6">Belongs to the RnfG family.</text>
</comment>
<proteinExistence type="inferred from homology"/>
<evidence type="ECO:0000256" key="6">
    <source>
        <dbReference type="HAMAP-Rule" id="MF_00479"/>
    </source>
</evidence>
<keyword evidence="6" id="KW-1003">Cell membrane</keyword>
<dbReference type="HAMAP" id="MF_00479">
    <property type="entry name" value="RsxG_RnfG"/>
    <property type="match status" value="1"/>
</dbReference>
<dbReference type="EMBL" id="KJ670377">
    <property type="protein sequence ID" value="AIB09468.1"/>
    <property type="molecule type" value="Genomic_DNA"/>
</dbReference>
<evidence type="ECO:0000259" key="8">
    <source>
        <dbReference type="SMART" id="SM00900"/>
    </source>
</evidence>
<evidence type="ECO:0000256" key="1">
    <source>
        <dbReference type="ARBA" id="ARBA00022448"/>
    </source>
</evidence>
<evidence type="ECO:0000256" key="2">
    <source>
        <dbReference type="ARBA" id="ARBA00022553"/>
    </source>
</evidence>
<keyword evidence="6" id="KW-1278">Translocase</keyword>
<evidence type="ECO:0000256" key="7">
    <source>
        <dbReference type="SAM" id="Phobius"/>
    </source>
</evidence>
<feature type="transmembrane region" description="Helical" evidence="7">
    <location>
        <begin position="9"/>
        <end position="27"/>
    </location>
</feature>
<feature type="domain" description="FMN-binding" evidence="8">
    <location>
        <begin position="88"/>
        <end position="172"/>
    </location>
</feature>
<keyword evidence="6 7" id="KW-0472">Membrane</keyword>
<keyword evidence="2 6" id="KW-0597">Phosphoprotein</keyword>
<reference evidence="9" key="1">
    <citation type="submission" date="2014-04" db="EMBL/GenBank/DDBJ databases">
        <title>A microbial consortium from deep-sea hypersaline lake Thetis couples anaerobic glycine betaine degradation to methane and acetate production.</title>
        <authorList>
            <person name="La Cono V."/>
            <person name="Arcadi E."/>
            <person name="La Spada G."/>
            <person name="Smedile F."/>
            <person name="Messina E."/>
            <person name="Giuliano L."/>
            <person name="Yakimov M.M."/>
        </authorList>
    </citation>
    <scope>NUCLEOTIDE SEQUENCE</scope>
    <source>
        <strain evidence="9">TB21</strain>
    </source>
</reference>
<dbReference type="SMART" id="SM00900">
    <property type="entry name" value="FMN_bind"/>
    <property type="match status" value="1"/>
</dbReference>
<dbReference type="GO" id="GO:0005886">
    <property type="term" value="C:plasma membrane"/>
    <property type="evidence" value="ECO:0007669"/>
    <property type="project" value="UniProtKB-SubCell"/>
</dbReference>
<dbReference type="GO" id="GO:0010181">
    <property type="term" value="F:FMN binding"/>
    <property type="evidence" value="ECO:0007669"/>
    <property type="project" value="InterPro"/>
</dbReference>
<evidence type="ECO:0000313" key="9">
    <source>
        <dbReference type="EMBL" id="AIB09468.1"/>
    </source>
</evidence>
<keyword evidence="6 7" id="KW-1133">Transmembrane helix</keyword>
<dbReference type="InterPro" id="IPR010209">
    <property type="entry name" value="Ion_transpt_RnfG/RsxG"/>
</dbReference>
<evidence type="ECO:0000256" key="4">
    <source>
        <dbReference type="ARBA" id="ARBA00022643"/>
    </source>
</evidence>